<feature type="compositionally biased region" description="Basic residues" evidence="6">
    <location>
        <begin position="1"/>
        <end position="10"/>
    </location>
</feature>
<feature type="transmembrane region" description="Helical" evidence="7">
    <location>
        <begin position="564"/>
        <end position="585"/>
    </location>
</feature>
<accession>A0A498PKS4</accession>
<dbReference type="PANTHER" id="PTHR11706:SF33">
    <property type="entry name" value="NATURAL RESISTANCE-ASSOCIATED MACROPHAGE PROTEIN 2"/>
    <property type="match status" value="1"/>
</dbReference>
<dbReference type="OrthoDB" id="9787548at2"/>
<dbReference type="GO" id="GO:0005886">
    <property type="term" value="C:plasma membrane"/>
    <property type="evidence" value="ECO:0007669"/>
    <property type="project" value="TreeGrafter"/>
</dbReference>
<keyword evidence="9" id="KW-1185">Reference proteome</keyword>
<evidence type="ECO:0000256" key="6">
    <source>
        <dbReference type="SAM" id="MobiDB-lite"/>
    </source>
</evidence>
<dbReference type="PANTHER" id="PTHR11706">
    <property type="entry name" value="SOLUTE CARRIER PROTEIN FAMILY 11 MEMBER"/>
    <property type="match status" value="1"/>
</dbReference>
<keyword evidence="4 7" id="KW-1133">Transmembrane helix</keyword>
<reference evidence="8 9" key="1">
    <citation type="submission" date="2018-09" db="EMBL/GenBank/DDBJ databases">
        <authorList>
            <person name="Tagini F."/>
        </authorList>
    </citation>
    <scope>NUCLEOTIDE SEQUENCE [LARGE SCALE GENOMIC DNA]</scope>
    <source>
        <strain evidence="8 9">MK13</strain>
    </source>
</reference>
<evidence type="ECO:0000256" key="2">
    <source>
        <dbReference type="ARBA" id="ARBA00022448"/>
    </source>
</evidence>
<dbReference type="InterPro" id="IPR001046">
    <property type="entry name" value="NRAMP_fam"/>
</dbReference>
<feature type="transmembrane region" description="Helical" evidence="7">
    <location>
        <begin position="443"/>
        <end position="465"/>
    </location>
</feature>
<evidence type="ECO:0000256" key="3">
    <source>
        <dbReference type="ARBA" id="ARBA00022692"/>
    </source>
</evidence>
<gene>
    <name evidence="8" type="primary">mntH_2</name>
    <name evidence="8" type="ORF">LAUMK13_00079</name>
</gene>
<feature type="transmembrane region" description="Helical" evidence="7">
    <location>
        <begin position="471"/>
        <end position="494"/>
    </location>
</feature>
<evidence type="ECO:0000256" key="5">
    <source>
        <dbReference type="ARBA" id="ARBA00023136"/>
    </source>
</evidence>
<feature type="transmembrane region" description="Helical" evidence="7">
    <location>
        <begin position="333"/>
        <end position="356"/>
    </location>
</feature>
<feature type="transmembrane region" description="Helical" evidence="7">
    <location>
        <begin position="62"/>
        <end position="79"/>
    </location>
</feature>
<keyword evidence="5 7" id="KW-0472">Membrane</keyword>
<name>A0A498PKS4_9MYCO</name>
<evidence type="ECO:0000256" key="4">
    <source>
        <dbReference type="ARBA" id="ARBA00022989"/>
    </source>
</evidence>
<evidence type="ECO:0000313" key="9">
    <source>
        <dbReference type="Proteomes" id="UP000267289"/>
    </source>
</evidence>
<feature type="transmembrane region" description="Helical" evidence="7">
    <location>
        <begin position="176"/>
        <end position="194"/>
    </location>
</feature>
<dbReference type="Pfam" id="PF01566">
    <property type="entry name" value="Nramp"/>
    <property type="match status" value="1"/>
</dbReference>
<dbReference type="EMBL" id="UPHQ01000006">
    <property type="protein sequence ID" value="VBA32492.1"/>
    <property type="molecule type" value="Genomic_DNA"/>
</dbReference>
<sequence length="591" mass="62281">MTSITTRRHGGPPGRAPAQTPPTPVVADTAVADTAHSGDIVGAFGRIPRDGDGATRRRWTRLRTLMIISGPGLIVMVGDNDAGGVATYAQAGQDYGMKLLWTLTLLIPVLYVNQEMVLRLGAVARVGHARLIFERFGKFWGAFSVGDLLILNALTIVTEFIGVSMALGFLGCPKVIAVPAAAVLLFAVVAGGSFRRWEAMMFLLIAVNVVIIPMALLVHPTLTGTVEGLRPQFPGGLDATVLLLIVAIVGTTVAPWQLFFQQSNVVDKRITTQWISYARADLVLGIVVVMVGATALMAVTAFGLSGSADAGHFTDAGAVATGLANHFSGTVGMLFAIILLDASLIGANAIGLATTYAVGDAMGKRHSLHWKVSEAPLFYGGYAVLLAVSAAIAFSPDQVLGLVTQGVQALAGILLPSATVFLVLLCNDRAVLGPWTNTLRQNIVAWSTVWCLVLLSLALTAATFFPHLSTTTLVAGLGAGATTGIVGGAAVLIASRRKCDRRKAETISQTFGGGLDPQDVHELDDTSLLTRAERRAVRRQDRANWRTPDLATIARPTMSPARRAGLFTLRGYLVVAVVLVIVKVVEAGLGW</sequence>
<protein>
    <submittedName>
        <fullName evidence="8">Divalent metal cation transporter MntH</fullName>
    </submittedName>
</protein>
<feature type="region of interest" description="Disordered" evidence="6">
    <location>
        <begin position="1"/>
        <end position="24"/>
    </location>
</feature>
<keyword evidence="3 7" id="KW-0812">Transmembrane</keyword>
<proteinExistence type="predicted"/>
<organism evidence="8 9">
    <name type="scientific">Mycobacterium innocens</name>
    <dbReference type="NCBI Taxonomy" id="2341083"/>
    <lineage>
        <taxon>Bacteria</taxon>
        <taxon>Bacillati</taxon>
        <taxon>Actinomycetota</taxon>
        <taxon>Actinomycetes</taxon>
        <taxon>Mycobacteriales</taxon>
        <taxon>Mycobacteriaceae</taxon>
        <taxon>Mycobacterium</taxon>
    </lineage>
</organism>
<evidence type="ECO:0000256" key="7">
    <source>
        <dbReference type="SAM" id="Phobius"/>
    </source>
</evidence>
<feature type="transmembrane region" description="Helical" evidence="7">
    <location>
        <begin position="139"/>
        <end position="170"/>
    </location>
</feature>
<dbReference type="GO" id="GO:0034755">
    <property type="term" value="P:iron ion transmembrane transport"/>
    <property type="evidence" value="ECO:0007669"/>
    <property type="project" value="TreeGrafter"/>
</dbReference>
<dbReference type="RefSeq" id="WP_075542045.1">
    <property type="nucleotide sequence ID" value="NZ_UPHQ01000006.1"/>
</dbReference>
<evidence type="ECO:0000313" key="8">
    <source>
        <dbReference type="EMBL" id="VBA32492.1"/>
    </source>
</evidence>
<feature type="transmembrane region" description="Helical" evidence="7">
    <location>
        <begin position="407"/>
        <end position="431"/>
    </location>
</feature>
<comment type="subcellular location">
    <subcellularLocation>
        <location evidence="1">Membrane</location>
        <topology evidence="1">Multi-pass membrane protein</topology>
    </subcellularLocation>
</comment>
<feature type="transmembrane region" description="Helical" evidence="7">
    <location>
        <begin position="281"/>
        <end position="304"/>
    </location>
</feature>
<feature type="transmembrane region" description="Helical" evidence="7">
    <location>
        <begin position="377"/>
        <end position="395"/>
    </location>
</feature>
<dbReference type="GO" id="GO:0005384">
    <property type="term" value="F:manganese ion transmembrane transporter activity"/>
    <property type="evidence" value="ECO:0007669"/>
    <property type="project" value="TreeGrafter"/>
</dbReference>
<dbReference type="AlphaFoldDB" id="A0A498PKS4"/>
<evidence type="ECO:0000256" key="1">
    <source>
        <dbReference type="ARBA" id="ARBA00004141"/>
    </source>
</evidence>
<feature type="transmembrane region" description="Helical" evidence="7">
    <location>
        <begin position="239"/>
        <end position="260"/>
    </location>
</feature>
<dbReference type="GO" id="GO:0015086">
    <property type="term" value="F:cadmium ion transmembrane transporter activity"/>
    <property type="evidence" value="ECO:0007669"/>
    <property type="project" value="TreeGrafter"/>
</dbReference>
<feature type="transmembrane region" description="Helical" evidence="7">
    <location>
        <begin position="99"/>
        <end position="118"/>
    </location>
</feature>
<feature type="transmembrane region" description="Helical" evidence="7">
    <location>
        <begin position="201"/>
        <end position="219"/>
    </location>
</feature>
<dbReference type="Proteomes" id="UP000267289">
    <property type="component" value="Unassembled WGS sequence"/>
</dbReference>
<keyword evidence="2" id="KW-0813">Transport</keyword>